<gene>
    <name evidence="2" type="ORF">IL38_19585</name>
</gene>
<comment type="caution">
    <text evidence="2">The sequence shown here is derived from an EMBL/GenBank/DDBJ whole genome shotgun (WGS) entry which is preliminary data.</text>
</comment>
<dbReference type="EMBL" id="JPMV01000036">
    <property type="protein sequence ID" value="KGI80103.1"/>
    <property type="molecule type" value="Genomic_DNA"/>
</dbReference>
<organism evidence="2 3">
    <name type="scientific">Actinopolyspora erythraea</name>
    <dbReference type="NCBI Taxonomy" id="414996"/>
    <lineage>
        <taxon>Bacteria</taxon>
        <taxon>Bacillati</taxon>
        <taxon>Actinomycetota</taxon>
        <taxon>Actinomycetes</taxon>
        <taxon>Actinopolysporales</taxon>
        <taxon>Actinopolysporaceae</taxon>
        <taxon>Actinopolyspora</taxon>
    </lineage>
</organism>
<keyword evidence="3" id="KW-1185">Reference proteome</keyword>
<feature type="region of interest" description="Disordered" evidence="1">
    <location>
        <begin position="46"/>
        <end position="72"/>
    </location>
</feature>
<dbReference type="Proteomes" id="UP000029737">
    <property type="component" value="Unassembled WGS sequence"/>
</dbReference>
<sequence>MGVKWFLEEDEMATQGSVYRYQDLRKVTPLEFLAACERAAERLGYLHRPERADNPTTNTTAGHTSEEIAPEK</sequence>
<evidence type="ECO:0000256" key="1">
    <source>
        <dbReference type="SAM" id="MobiDB-lite"/>
    </source>
</evidence>
<evidence type="ECO:0000313" key="3">
    <source>
        <dbReference type="Proteomes" id="UP000029737"/>
    </source>
</evidence>
<name>A0ABR4X0U8_9ACTN</name>
<accession>A0ABR4X0U8</accession>
<evidence type="ECO:0000313" key="2">
    <source>
        <dbReference type="EMBL" id="KGI80103.1"/>
    </source>
</evidence>
<protein>
    <submittedName>
        <fullName evidence="2">Uncharacterized protein</fullName>
    </submittedName>
</protein>
<reference evidence="2 3" key="1">
    <citation type="journal article" date="2014" name="PLoS ONE">
        <title>Identification and Characterization of a New Erythromycin Biosynthetic Gene Cluster in Actinopolyspora erythraea YIM90600, a Novel Erythronolide-Producing Halophilic Actinomycete Isolated from Salt Field.</title>
        <authorList>
            <person name="Chen D."/>
            <person name="Feng J."/>
            <person name="Huang L."/>
            <person name="Zhang Q."/>
            <person name="Wu J."/>
            <person name="Zhu X."/>
            <person name="Duan Y."/>
            <person name="Xu Z."/>
        </authorList>
    </citation>
    <scope>NUCLEOTIDE SEQUENCE [LARGE SCALE GENOMIC DNA]</scope>
    <source>
        <strain evidence="2 3">YIM90600</strain>
    </source>
</reference>
<proteinExistence type="predicted"/>
<feature type="compositionally biased region" description="Polar residues" evidence="1">
    <location>
        <begin position="54"/>
        <end position="63"/>
    </location>
</feature>